<dbReference type="InterPro" id="IPR000086">
    <property type="entry name" value="NUDIX_hydrolase_dom"/>
</dbReference>
<dbReference type="RefSeq" id="WP_141952501.1">
    <property type="nucleotide sequence ID" value="NZ_VFOZ01000001.1"/>
</dbReference>
<dbReference type="InterPro" id="IPR036388">
    <property type="entry name" value="WH-like_DNA-bd_sf"/>
</dbReference>
<comment type="caution">
    <text evidence="2">The sequence shown here is derived from an EMBL/GenBank/DDBJ whole genome shotgun (WGS) entry which is preliminary data.</text>
</comment>
<dbReference type="Proteomes" id="UP000316096">
    <property type="component" value="Unassembled WGS sequence"/>
</dbReference>
<dbReference type="Gene3D" id="3.90.79.10">
    <property type="entry name" value="Nucleoside Triphosphate Pyrophosphohydrolase"/>
    <property type="match status" value="1"/>
</dbReference>
<dbReference type="InterPro" id="IPR054105">
    <property type="entry name" value="WHD_NrtR"/>
</dbReference>
<dbReference type="Pfam" id="PF21906">
    <property type="entry name" value="WHD_NrtR"/>
    <property type="match status" value="1"/>
</dbReference>
<proteinExistence type="predicted"/>
<name>A0A543CCM9_9ACTN</name>
<gene>
    <name evidence="2" type="ORF">FB559_0335</name>
</gene>
<dbReference type="PANTHER" id="PTHR43736">
    <property type="entry name" value="ADP-RIBOSE PYROPHOSPHATASE"/>
    <property type="match status" value="1"/>
</dbReference>
<evidence type="ECO:0000313" key="2">
    <source>
        <dbReference type="EMBL" id="TQL94852.1"/>
    </source>
</evidence>
<reference evidence="2 3" key="1">
    <citation type="submission" date="2019-06" db="EMBL/GenBank/DDBJ databases">
        <title>Sequencing the genomes of 1000 actinobacteria strains.</title>
        <authorList>
            <person name="Klenk H.-P."/>
        </authorList>
    </citation>
    <scope>NUCLEOTIDE SEQUENCE [LARGE SCALE GENOMIC DNA]</scope>
    <source>
        <strain evidence="2 3">DSM 102200</strain>
    </source>
</reference>
<dbReference type="Pfam" id="PF00293">
    <property type="entry name" value="NUDIX"/>
    <property type="match status" value="1"/>
</dbReference>
<dbReference type="AlphaFoldDB" id="A0A543CCM9"/>
<feature type="domain" description="Nudix hydrolase" evidence="1">
    <location>
        <begin position="17"/>
        <end position="165"/>
    </location>
</feature>
<dbReference type="PANTHER" id="PTHR43736:SF4">
    <property type="entry name" value="SLR1690 PROTEIN"/>
    <property type="match status" value="1"/>
</dbReference>
<sequence>MDRREEEFLAAYDPRAYDPVAVAIDVVALTIRDGALNVLLVQRGAPPQEGMWALPGGFVKNTRDETGAVRPEGLDEAAARELAEETGVRADALERVHLEQLAAYGAPGRDPRMRVVSVAYLAFAPEMPEPRAGSDAADAVWTPVGSLGLTGTGAQRPGTTRRLAFDHSVILTDGLERARSKLEYTALATTFCAPEFTIPELRAVYETVWGEELHAGNFHRKVLSVPGFVESTGTTSERGGRRGGPRARLYRPGDARLLHPALLRPSREEEIR</sequence>
<accession>A0A543CCM9</accession>
<evidence type="ECO:0000259" key="1">
    <source>
        <dbReference type="PROSITE" id="PS51462"/>
    </source>
</evidence>
<protein>
    <submittedName>
        <fullName evidence="2">8-oxo-dGTP diphosphatase</fullName>
    </submittedName>
</protein>
<dbReference type="SUPFAM" id="SSF46785">
    <property type="entry name" value="Winged helix' DNA-binding domain"/>
    <property type="match status" value="1"/>
</dbReference>
<dbReference type="SUPFAM" id="SSF55811">
    <property type="entry name" value="Nudix"/>
    <property type="match status" value="1"/>
</dbReference>
<dbReference type="Gene3D" id="1.10.10.10">
    <property type="entry name" value="Winged helix-like DNA-binding domain superfamily/Winged helix DNA-binding domain"/>
    <property type="match status" value="1"/>
</dbReference>
<dbReference type="InterPro" id="IPR036390">
    <property type="entry name" value="WH_DNA-bd_sf"/>
</dbReference>
<dbReference type="InterPro" id="IPR015797">
    <property type="entry name" value="NUDIX_hydrolase-like_dom_sf"/>
</dbReference>
<dbReference type="OrthoDB" id="9786141at2"/>
<organism evidence="2 3">
    <name type="scientific">Actinoallomurus bryophytorum</name>
    <dbReference type="NCBI Taxonomy" id="1490222"/>
    <lineage>
        <taxon>Bacteria</taxon>
        <taxon>Bacillati</taxon>
        <taxon>Actinomycetota</taxon>
        <taxon>Actinomycetes</taxon>
        <taxon>Streptosporangiales</taxon>
        <taxon>Thermomonosporaceae</taxon>
        <taxon>Actinoallomurus</taxon>
    </lineage>
</organism>
<evidence type="ECO:0000313" key="3">
    <source>
        <dbReference type="Proteomes" id="UP000316096"/>
    </source>
</evidence>
<dbReference type="PROSITE" id="PS51462">
    <property type="entry name" value="NUDIX"/>
    <property type="match status" value="1"/>
</dbReference>
<dbReference type="EMBL" id="VFOZ01000001">
    <property type="protein sequence ID" value="TQL94852.1"/>
    <property type="molecule type" value="Genomic_DNA"/>
</dbReference>
<keyword evidence="3" id="KW-1185">Reference proteome</keyword>
<dbReference type="CDD" id="cd18873">
    <property type="entry name" value="NUDIX_NadM_like"/>
    <property type="match status" value="1"/>
</dbReference>